<feature type="transmembrane region" description="Helical" evidence="12">
    <location>
        <begin position="185"/>
        <end position="205"/>
    </location>
</feature>
<evidence type="ECO:0000256" key="7">
    <source>
        <dbReference type="ARBA" id="ARBA00022824"/>
    </source>
</evidence>
<evidence type="ECO:0000256" key="9">
    <source>
        <dbReference type="ARBA" id="ARBA00023136"/>
    </source>
</evidence>
<keyword evidence="7 12" id="KW-0256">Endoplasmic reticulum</keyword>
<evidence type="ECO:0000256" key="1">
    <source>
        <dbReference type="ARBA" id="ARBA00004477"/>
    </source>
</evidence>
<evidence type="ECO:0000256" key="4">
    <source>
        <dbReference type="ARBA" id="ARBA00022676"/>
    </source>
</evidence>
<comment type="subcellular location">
    <subcellularLocation>
        <location evidence="1 12">Endoplasmic reticulum membrane</location>
        <topology evidence="1 12">Multi-pass membrane protein</topology>
    </subcellularLocation>
</comment>
<evidence type="ECO:0000313" key="14">
    <source>
        <dbReference type="Proteomes" id="UP001397290"/>
    </source>
</evidence>
<dbReference type="EMBL" id="JAAHCF010000587">
    <property type="protein sequence ID" value="KAK8142916.1"/>
    <property type="molecule type" value="Genomic_DNA"/>
</dbReference>
<gene>
    <name evidence="13" type="primary">ALG12</name>
    <name evidence="13" type="ORF">G3M48_007987</name>
</gene>
<dbReference type="GO" id="GO:0006487">
    <property type="term" value="P:protein N-linked glycosylation"/>
    <property type="evidence" value="ECO:0007669"/>
    <property type="project" value="TreeGrafter"/>
</dbReference>
<dbReference type="Proteomes" id="UP001397290">
    <property type="component" value="Unassembled WGS sequence"/>
</dbReference>
<comment type="pathway">
    <text evidence="2">Protein modification; protein glycosylation.</text>
</comment>
<evidence type="ECO:0000256" key="12">
    <source>
        <dbReference type="RuleBase" id="RU363075"/>
    </source>
</evidence>
<evidence type="ECO:0000313" key="13">
    <source>
        <dbReference type="EMBL" id="KAK8142916.1"/>
    </source>
</evidence>
<keyword evidence="4 12" id="KW-0328">Glycosyltransferase</keyword>
<feature type="transmembrane region" description="Helical" evidence="12">
    <location>
        <begin position="211"/>
        <end position="228"/>
    </location>
</feature>
<feature type="transmembrane region" description="Helical" evidence="12">
    <location>
        <begin position="115"/>
        <end position="135"/>
    </location>
</feature>
<evidence type="ECO:0000256" key="2">
    <source>
        <dbReference type="ARBA" id="ARBA00004922"/>
    </source>
</evidence>
<feature type="transmembrane region" description="Helical" evidence="12">
    <location>
        <begin position="240"/>
        <end position="258"/>
    </location>
</feature>
<dbReference type="Pfam" id="PF03901">
    <property type="entry name" value="Glyco_transf_22"/>
    <property type="match status" value="1"/>
</dbReference>
<feature type="transmembrane region" description="Helical" evidence="12">
    <location>
        <begin position="394"/>
        <end position="412"/>
    </location>
</feature>
<feature type="transmembrane region" description="Helical" evidence="12">
    <location>
        <begin position="441"/>
        <end position="461"/>
    </location>
</feature>
<sequence>MARLATFRASRAGNDSLTEEQDALLSRAESAVAAGNSSEIAAVKDLCISTFGMAGCAALAGVENGSCDGGTENLLQKQRLYSRDQMAKRPICTCTGLREIIVSEKCFCMYRRRNCVFTVDLALNVLLFAVPLAHLLLAPFSKVEESFTLQAAHDVLVYGTPTGGAAAALAASYDHFVFPGAVPRTFVGAVVLAALSQPLIAVAGFARAQMLVRGVLGALNALSLLVFRRRLDAAFGKATGRWWVVLVVSQFHLMFYLSRTLPNMFSFGLTTLAAAFLLPQATPALAFARQKQALLLLVFSAVVFRAETALLLGATCLQLLIRRRATLARLVPLLAGLSLGALLLSVPVDSYFWQRGGLLWPELAGFYYNVVRGSASAWGTSPWHYYFSSALPRLLLNPLALPLAACALWWPATSRPAADLVAPPLLFVAVYSLQPHKEARFVFYAVPALTAAAALGANYVYTRRAKSLFYRLVAAALPLSVLASLAASLAMLLVSSLNYPGGDAVAQLFQLTQQQQQHHHHHHHLATTPPHDTLSIHADVLTCMTGLTLFGQNPHGLPLAHGPPPPSLVVAAAPPLLLFDKTEDEATMARPDFWTRFDYVLTEDPGKITSGQWRSVGVVQGYDGIELLRPGAAAAGDADDMDVEANPQVASLQPPLLGRGLCVRNVRRFVRSLTGGWYAGPRMAPRIHIMQQVTAQSRPSKEATA</sequence>
<keyword evidence="8 12" id="KW-1133">Transmembrane helix</keyword>
<keyword evidence="6 12" id="KW-0812">Transmembrane</keyword>
<feature type="transmembrane region" description="Helical" evidence="12">
    <location>
        <begin position="264"/>
        <end position="287"/>
    </location>
</feature>
<name>A0AAW0RLL7_9HYPO</name>
<proteinExistence type="inferred from homology"/>
<dbReference type="GO" id="GO:0005789">
    <property type="term" value="C:endoplasmic reticulum membrane"/>
    <property type="evidence" value="ECO:0007669"/>
    <property type="project" value="UniProtKB-SubCell"/>
</dbReference>
<feature type="transmembrane region" description="Helical" evidence="12">
    <location>
        <begin position="468"/>
        <end position="494"/>
    </location>
</feature>
<evidence type="ECO:0000256" key="8">
    <source>
        <dbReference type="ARBA" id="ARBA00022989"/>
    </source>
</evidence>
<dbReference type="InterPro" id="IPR005599">
    <property type="entry name" value="GPI_mannosylTrfase"/>
</dbReference>
<accession>A0AAW0RLL7</accession>
<dbReference type="GO" id="GO:0052917">
    <property type="term" value="F:dol-P-Man:Man(7)GlcNAc(2)-PP-Dol alpha-1,6-mannosyltransferase activity"/>
    <property type="evidence" value="ECO:0007669"/>
    <property type="project" value="UniProtKB-EC"/>
</dbReference>
<reference evidence="13 14" key="1">
    <citation type="submission" date="2020-02" db="EMBL/GenBank/DDBJ databases">
        <title>Comparative genomics of the hypocrealean fungal genus Beauvera.</title>
        <authorList>
            <person name="Showalter D.N."/>
            <person name="Bushley K.E."/>
            <person name="Rehner S.A."/>
        </authorList>
    </citation>
    <scope>NUCLEOTIDE SEQUENCE [LARGE SCALE GENOMIC DNA]</scope>
    <source>
        <strain evidence="13 14">ARSEF4384</strain>
    </source>
</reference>
<keyword evidence="5" id="KW-0808">Transferase</keyword>
<keyword evidence="14" id="KW-1185">Reference proteome</keyword>
<organism evidence="13 14">
    <name type="scientific">Beauveria asiatica</name>
    <dbReference type="NCBI Taxonomy" id="1069075"/>
    <lineage>
        <taxon>Eukaryota</taxon>
        <taxon>Fungi</taxon>
        <taxon>Dikarya</taxon>
        <taxon>Ascomycota</taxon>
        <taxon>Pezizomycotina</taxon>
        <taxon>Sordariomycetes</taxon>
        <taxon>Hypocreomycetidae</taxon>
        <taxon>Hypocreales</taxon>
        <taxon>Cordycipitaceae</taxon>
        <taxon>Beauveria</taxon>
    </lineage>
</organism>
<evidence type="ECO:0000256" key="10">
    <source>
        <dbReference type="ARBA" id="ARBA00044721"/>
    </source>
</evidence>
<dbReference type="EC" id="2.4.1.-" evidence="12"/>
<keyword evidence="9 12" id="KW-0472">Membrane</keyword>
<evidence type="ECO:0000256" key="5">
    <source>
        <dbReference type="ARBA" id="ARBA00022679"/>
    </source>
</evidence>
<comment type="catalytic activity">
    <reaction evidence="11">
        <text>an alpha-D-Man-(1-&gt;2)-alpha-D-Man-(1-&gt;2)-alpha-D-Man-(1-&gt;3)-[alpha-D-Man-(1-&gt;2)-alpha-D-Man-(1-&gt;3)-alpha-D-Man-(1-&gt;6)]-beta-D-Man-(1-&gt;4)-beta-D-GlcNAc-(1-&gt;4)-alpha-D-GlcNAc-diphospho-di-trans,poly-cis-dolichol + a di-trans,poly-cis-dolichyl beta-D-mannosyl phosphate = an alpha-D-Man-(1-&gt;2)-alpha-D-Man-(1-&gt;2)-alpha-D-Man-(1-&gt;3)-[alpha-D-Man-(1-&gt;2)-alpha-D-Man-(1-&gt;3)-[alpha-D-Man-(1-&gt;6)]-alpha-D-Man-(1-&gt;6)]-beta-D-Man-(1-&gt;4)-beta-D-GlcNAc-(1-&gt;4)-alpha-D-GlcNAc-diphospho-di-trans,poly-cis-dolichol + a di-trans,poly-cis-dolichyl phosphate + H(+)</text>
        <dbReference type="Rhea" id="RHEA:29535"/>
        <dbReference type="Rhea" id="RHEA-COMP:19498"/>
        <dbReference type="Rhea" id="RHEA-COMP:19501"/>
        <dbReference type="Rhea" id="RHEA-COMP:19518"/>
        <dbReference type="Rhea" id="RHEA-COMP:19519"/>
        <dbReference type="ChEBI" id="CHEBI:15378"/>
        <dbReference type="ChEBI" id="CHEBI:57683"/>
        <dbReference type="ChEBI" id="CHEBI:58211"/>
        <dbReference type="ChEBI" id="CHEBI:132517"/>
        <dbReference type="ChEBI" id="CHEBI:132519"/>
        <dbReference type="EC" id="2.4.1.260"/>
    </reaction>
    <physiologicalReaction direction="left-to-right" evidence="11">
        <dbReference type="Rhea" id="RHEA:29536"/>
    </physiologicalReaction>
</comment>
<dbReference type="PANTHER" id="PTHR22760:SF1">
    <property type="entry name" value="DOL-P-MAN:MAN(7)GLCNAC(2)-PP-DOL ALPHA-1,6-MANNOSYLTRANSFERASE"/>
    <property type="match status" value="1"/>
</dbReference>
<feature type="transmembrane region" description="Helical" evidence="12">
    <location>
        <begin position="294"/>
        <end position="321"/>
    </location>
</feature>
<comment type="similarity">
    <text evidence="3 12">Belongs to the glycosyltransferase 22 family.</text>
</comment>
<evidence type="ECO:0000256" key="11">
    <source>
        <dbReference type="ARBA" id="ARBA00048899"/>
    </source>
</evidence>
<feature type="transmembrane region" description="Helical" evidence="12">
    <location>
        <begin position="327"/>
        <end position="346"/>
    </location>
</feature>
<evidence type="ECO:0000256" key="6">
    <source>
        <dbReference type="ARBA" id="ARBA00022692"/>
    </source>
</evidence>
<feature type="transmembrane region" description="Helical" evidence="12">
    <location>
        <begin position="155"/>
        <end position="173"/>
    </location>
</feature>
<dbReference type="PANTHER" id="PTHR22760">
    <property type="entry name" value="GLYCOSYLTRANSFERASE"/>
    <property type="match status" value="1"/>
</dbReference>
<dbReference type="AlphaFoldDB" id="A0AAW0RLL7"/>
<evidence type="ECO:0000256" key="3">
    <source>
        <dbReference type="ARBA" id="ARBA00007063"/>
    </source>
</evidence>
<comment type="function">
    <text evidence="10">Mannosyltransferase that operates in the biosynthetic pathway of dolichol-linked oligosaccharides, the glycan precursors employed in protein asparagine (N)-glycosylation. The assembly of dolichol-linked oligosaccharides begins on the cytosolic side of the endoplasmic reticulum membrane and finishes in its lumen. The sequential addition of sugars to dolichol pyrophosphate produces dolichol-linked oligosaccharides containing fourteen sugars, including two GlcNAcs, nine mannoses and three glucoses. Once assembled, the oligosaccharide is transferred from the lipid to nascent proteins by oligosaccharyltransferases. In the lumen of the endoplasmic reticulum, adds the eighth mannose residue in an alpha-1,6 linkage onto Man(7)GlcNAc(2)-PP-dolichol to produce Man(8)GlcNAc(2)-PP-dolichol.</text>
</comment>
<protein>
    <recommendedName>
        <fullName evidence="12">Mannosyltransferase</fullName>
        <ecNumber evidence="12">2.4.1.-</ecNumber>
    </recommendedName>
</protein>
<comment type="caution">
    <text evidence="13">The sequence shown here is derived from an EMBL/GenBank/DDBJ whole genome shotgun (WGS) entry which is preliminary data.</text>
</comment>